<protein>
    <submittedName>
        <fullName evidence="1">Uncharacterized protein</fullName>
    </submittedName>
</protein>
<name>A0ABQ8KRI2_9APHY</name>
<dbReference type="RefSeq" id="XP_047782712.1">
    <property type="nucleotide sequence ID" value="XM_047917859.1"/>
</dbReference>
<reference evidence="1 2" key="1">
    <citation type="journal article" date="2021" name="Environ. Microbiol.">
        <title>Gene family expansions and transcriptome signatures uncover fungal adaptations to wood decay.</title>
        <authorList>
            <person name="Hage H."/>
            <person name="Miyauchi S."/>
            <person name="Viragh M."/>
            <person name="Drula E."/>
            <person name="Min B."/>
            <person name="Chaduli D."/>
            <person name="Navarro D."/>
            <person name="Favel A."/>
            <person name="Norest M."/>
            <person name="Lesage-Meessen L."/>
            <person name="Balint B."/>
            <person name="Merenyi Z."/>
            <person name="de Eugenio L."/>
            <person name="Morin E."/>
            <person name="Martinez A.T."/>
            <person name="Baldrian P."/>
            <person name="Stursova M."/>
            <person name="Martinez M.J."/>
            <person name="Novotny C."/>
            <person name="Magnuson J.K."/>
            <person name="Spatafora J.W."/>
            <person name="Maurice S."/>
            <person name="Pangilinan J."/>
            <person name="Andreopoulos W."/>
            <person name="LaButti K."/>
            <person name="Hundley H."/>
            <person name="Na H."/>
            <person name="Kuo A."/>
            <person name="Barry K."/>
            <person name="Lipzen A."/>
            <person name="Henrissat B."/>
            <person name="Riley R."/>
            <person name="Ahrendt S."/>
            <person name="Nagy L.G."/>
            <person name="Grigoriev I.V."/>
            <person name="Martin F."/>
            <person name="Rosso M.N."/>
        </authorList>
    </citation>
    <scope>NUCLEOTIDE SEQUENCE [LARGE SCALE GENOMIC DNA]</scope>
    <source>
        <strain evidence="1 2">CIRM-BRFM 1785</strain>
    </source>
</reference>
<dbReference type="EMBL" id="JADCUA010000003">
    <property type="protein sequence ID" value="KAH9841413.1"/>
    <property type="molecule type" value="Genomic_DNA"/>
</dbReference>
<evidence type="ECO:0000313" key="1">
    <source>
        <dbReference type="EMBL" id="KAH9841413.1"/>
    </source>
</evidence>
<proteinExistence type="predicted"/>
<comment type="caution">
    <text evidence="1">The sequence shown here is derived from an EMBL/GenBank/DDBJ whole genome shotgun (WGS) entry which is preliminary data.</text>
</comment>
<accession>A0ABQ8KRI2</accession>
<evidence type="ECO:0000313" key="2">
    <source>
        <dbReference type="Proteomes" id="UP000814176"/>
    </source>
</evidence>
<sequence>MTGPTLLIQAVGLAGLRRADATTSSPQLSGLLAFNQNSSTSVRTTVIRVRLAHRPPLYLIHDRAVIVMKHIHDVWPETVISGSRATLTVPTSGFELSSWCTTRHVGGQAGHDLSASAIRSGWTSTLSRLNTLIRERSAPPADESWSKKPREEVVSVWAMTEGDLLASQKVCARIGRKRYVVLDIHCASVNPSVGTPGHLPNVTRPQTTNRTNRRIRCDGPCFDETYIVRYAPPRSNVHLILATHQSKLTRKIRVQSAPGTEGFCLTGCAQALRPRPLCSSGTAHLRPEPGLIGPEDKNAAAACQRTCARG</sequence>
<dbReference type="GeneID" id="71998591"/>
<keyword evidence="2" id="KW-1185">Reference proteome</keyword>
<gene>
    <name evidence="1" type="ORF">C8Q71DRAFT_328418</name>
</gene>
<dbReference type="Proteomes" id="UP000814176">
    <property type="component" value="Unassembled WGS sequence"/>
</dbReference>
<organism evidence="1 2">
    <name type="scientific">Rhodofomes roseus</name>
    <dbReference type="NCBI Taxonomy" id="34475"/>
    <lineage>
        <taxon>Eukaryota</taxon>
        <taxon>Fungi</taxon>
        <taxon>Dikarya</taxon>
        <taxon>Basidiomycota</taxon>
        <taxon>Agaricomycotina</taxon>
        <taxon>Agaricomycetes</taxon>
        <taxon>Polyporales</taxon>
        <taxon>Rhodofomes</taxon>
    </lineage>
</organism>